<dbReference type="EMBL" id="CP099837">
    <property type="protein sequence ID" value="USY19692.1"/>
    <property type="molecule type" value="Genomic_DNA"/>
</dbReference>
<feature type="compositionally biased region" description="Low complexity" evidence="1">
    <location>
        <begin position="73"/>
        <end position="92"/>
    </location>
</feature>
<protein>
    <recommendedName>
        <fullName evidence="4">Transcriptional regulator</fullName>
    </recommendedName>
</protein>
<name>A0ABY5D963_9ACTN</name>
<sequence length="126" mass="13519">MSNDLTGALSYAPVPPPEGWEIHLARATTALYAPDDRADRRSLLEALGLDEEAGPRVRLATLTHRPDRELKRAPGAPTATAPPSEAVLRSRAAAAARRREALADYYRAQGLHGTALRSKLARMGAA</sequence>
<evidence type="ECO:0000256" key="1">
    <source>
        <dbReference type="SAM" id="MobiDB-lite"/>
    </source>
</evidence>
<dbReference type="Proteomes" id="UP001055940">
    <property type="component" value="Chromosome"/>
</dbReference>
<accession>A0ABY5D963</accession>
<evidence type="ECO:0008006" key="4">
    <source>
        <dbReference type="Google" id="ProtNLM"/>
    </source>
</evidence>
<evidence type="ECO:0000313" key="2">
    <source>
        <dbReference type="EMBL" id="USY19692.1"/>
    </source>
</evidence>
<proteinExistence type="predicted"/>
<organism evidence="2 3">
    <name type="scientific">Nocardiopsis exhalans</name>
    <dbReference type="NCBI Taxonomy" id="163604"/>
    <lineage>
        <taxon>Bacteria</taxon>
        <taxon>Bacillati</taxon>
        <taxon>Actinomycetota</taxon>
        <taxon>Actinomycetes</taxon>
        <taxon>Streptosporangiales</taxon>
        <taxon>Nocardiopsidaceae</taxon>
        <taxon>Nocardiopsis</taxon>
    </lineage>
</organism>
<evidence type="ECO:0000313" key="3">
    <source>
        <dbReference type="Proteomes" id="UP001055940"/>
    </source>
</evidence>
<reference evidence="2" key="1">
    <citation type="submission" date="2022-06" db="EMBL/GenBank/DDBJ databases">
        <authorList>
            <person name="Ping M."/>
        </authorList>
    </citation>
    <scope>NUCLEOTIDE SEQUENCE</scope>
    <source>
        <strain evidence="2">JCM11759T</strain>
    </source>
</reference>
<feature type="region of interest" description="Disordered" evidence="1">
    <location>
        <begin position="55"/>
        <end position="92"/>
    </location>
</feature>
<keyword evidence="3" id="KW-1185">Reference proteome</keyword>
<gene>
    <name evidence="2" type="ORF">NE857_31435</name>
</gene>
<dbReference type="RefSeq" id="WP_254418884.1">
    <property type="nucleotide sequence ID" value="NZ_BAAAJB010000114.1"/>
</dbReference>